<evidence type="ECO:0000256" key="1">
    <source>
        <dbReference type="ARBA" id="ARBA00022884"/>
    </source>
</evidence>
<accession>A0A9Q3H0C6</accession>
<dbReference type="PANTHER" id="PTHR37984">
    <property type="entry name" value="PROTEIN CBG26694"/>
    <property type="match status" value="1"/>
</dbReference>
<feature type="region of interest" description="Disordered" evidence="2">
    <location>
        <begin position="231"/>
        <end position="253"/>
    </location>
</feature>
<dbReference type="GO" id="GO:0003723">
    <property type="term" value="F:RNA binding"/>
    <property type="evidence" value="ECO:0007669"/>
    <property type="project" value="UniProtKB-KW"/>
</dbReference>
<dbReference type="AlphaFoldDB" id="A0A9Q3H0C6"/>
<dbReference type="Proteomes" id="UP000765509">
    <property type="component" value="Unassembled WGS sequence"/>
</dbReference>
<keyword evidence="1" id="KW-0694">RNA-binding</keyword>
<keyword evidence="5" id="KW-1185">Reference proteome</keyword>
<dbReference type="SUPFAM" id="SSF53098">
    <property type="entry name" value="Ribonuclease H-like"/>
    <property type="match status" value="1"/>
</dbReference>
<organism evidence="4 5">
    <name type="scientific">Austropuccinia psidii MF-1</name>
    <dbReference type="NCBI Taxonomy" id="1389203"/>
    <lineage>
        <taxon>Eukaryota</taxon>
        <taxon>Fungi</taxon>
        <taxon>Dikarya</taxon>
        <taxon>Basidiomycota</taxon>
        <taxon>Pucciniomycotina</taxon>
        <taxon>Pucciniomycetes</taxon>
        <taxon>Pucciniales</taxon>
        <taxon>Sphaerophragmiaceae</taxon>
        <taxon>Austropuccinia</taxon>
    </lineage>
</organism>
<reference evidence="4" key="1">
    <citation type="submission" date="2021-03" db="EMBL/GenBank/DDBJ databases">
        <title>Draft genome sequence of rust myrtle Austropuccinia psidii MF-1, a brazilian biotype.</title>
        <authorList>
            <person name="Quecine M.C."/>
            <person name="Pachon D.M.R."/>
            <person name="Bonatelli M.L."/>
            <person name="Correr F.H."/>
            <person name="Franceschini L.M."/>
            <person name="Leite T.F."/>
            <person name="Margarido G.R.A."/>
            <person name="Almeida C.A."/>
            <person name="Ferrarezi J.A."/>
            <person name="Labate C.A."/>
        </authorList>
    </citation>
    <scope>NUCLEOTIDE SEQUENCE</scope>
    <source>
        <strain evidence="4">MF-1</strain>
    </source>
</reference>
<feature type="domain" description="Integrase catalytic" evidence="3">
    <location>
        <begin position="1"/>
        <end position="121"/>
    </location>
</feature>
<name>A0A9Q3H0C6_9BASI</name>
<dbReference type="InterPro" id="IPR050951">
    <property type="entry name" value="Retrovirus_Pol_polyprotein"/>
</dbReference>
<dbReference type="InterPro" id="IPR012337">
    <property type="entry name" value="RNaseH-like_sf"/>
</dbReference>
<evidence type="ECO:0000259" key="3">
    <source>
        <dbReference type="PROSITE" id="PS50994"/>
    </source>
</evidence>
<dbReference type="InterPro" id="IPR001584">
    <property type="entry name" value="Integrase_cat-core"/>
</dbReference>
<gene>
    <name evidence="4" type="ORF">O181_026818</name>
</gene>
<dbReference type="GO" id="GO:0005634">
    <property type="term" value="C:nucleus"/>
    <property type="evidence" value="ECO:0007669"/>
    <property type="project" value="UniProtKB-ARBA"/>
</dbReference>
<dbReference type="OrthoDB" id="74300at2759"/>
<proteinExistence type="predicted"/>
<dbReference type="Gene3D" id="3.30.420.10">
    <property type="entry name" value="Ribonuclease H-like superfamily/Ribonuclease H"/>
    <property type="match status" value="1"/>
</dbReference>
<evidence type="ECO:0000313" key="5">
    <source>
        <dbReference type="Proteomes" id="UP000765509"/>
    </source>
</evidence>
<dbReference type="EMBL" id="AVOT02008970">
    <property type="protein sequence ID" value="MBW0487103.1"/>
    <property type="molecule type" value="Genomic_DNA"/>
</dbReference>
<protein>
    <recommendedName>
        <fullName evidence="3">Integrase catalytic domain-containing protein</fullName>
    </recommendedName>
</protein>
<evidence type="ECO:0000256" key="2">
    <source>
        <dbReference type="SAM" id="MobiDB-lite"/>
    </source>
</evidence>
<dbReference type="GO" id="GO:0015074">
    <property type="term" value="P:DNA integration"/>
    <property type="evidence" value="ECO:0007669"/>
    <property type="project" value="InterPro"/>
</dbReference>
<comment type="caution">
    <text evidence="4">The sequence shown here is derived from an EMBL/GenBank/DDBJ whole genome shotgun (WGS) entry which is preliminary data.</text>
</comment>
<dbReference type="InterPro" id="IPR036397">
    <property type="entry name" value="RNaseH_sf"/>
</dbReference>
<sequence>MDTALLLWNRVISHTGLFKNIISYREPKFTYALWSNLHRVFGTKLSFSTAYHHQTDGLEERMIQTLEDMIRKFCAYVLQLKYSDGLNHYWCTLITALELEYKTSSHSSTGKNPAMLQNVSNPRLQEYTLRSDLISIYPTASSLKIILDKVKNCEKQSINNTFYHAKQKWENSHKVPEFKLGNPNPLTVPPVEKNEDKKIKTLIKEMVNRDKNQRDCLVRYRSPVHKHEWLAEPDIPDSDKPLQRFRHERMPQS</sequence>
<evidence type="ECO:0000313" key="4">
    <source>
        <dbReference type="EMBL" id="MBW0487103.1"/>
    </source>
</evidence>
<dbReference type="PROSITE" id="PS50994">
    <property type="entry name" value="INTEGRASE"/>
    <property type="match status" value="1"/>
</dbReference>
<dbReference type="PANTHER" id="PTHR37984:SF5">
    <property type="entry name" value="PROTEIN NYNRIN-LIKE"/>
    <property type="match status" value="1"/>
</dbReference>